<gene>
    <name evidence="5" type="ORF">HZF06_12495</name>
</gene>
<dbReference type="PROSITE" id="PS51118">
    <property type="entry name" value="HTH_HXLR"/>
    <property type="match status" value="1"/>
</dbReference>
<protein>
    <submittedName>
        <fullName evidence="5">Helix-turn-helix transcriptional regulator</fullName>
    </submittedName>
</protein>
<dbReference type="CDD" id="cd00090">
    <property type="entry name" value="HTH_ARSR"/>
    <property type="match status" value="1"/>
</dbReference>
<dbReference type="SUPFAM" id="SSF46785">
    <property type="entry name" value="Winged helix' DNA-binding domain"/>
    <property type="match status" value="1"/>
</dbReference>
<evidence type="ECO:0000256" key="2">
    <source>
        <dbReference type="ARBA" id="ARBA00023125"/>
    </source>
</evidence>
<dbReference type="EMBL" id="CP059378">
    <property type="protein sequence ID" value="QLY77922.1"/>
    <property type="molecule type" value="Genomic_DNA"/>
</dbReference>
<evidence type="ECO:0000256" key="3">
    <source>
        <dbReference type="ARBA" id="ARBA00023163"/>
    </source>
</evidence>
<evidence type="ECO:0000313" key="5">
    <source>
        <dbReference type="EMBL" id="QLY77922.1"/>
    </source>
</evidence>
<accession>A0A7D6ZV17</accession>
<evidence type="ECO:0000313" key="6">
    <source>
        <dbReference type="Proteomes" id="UP000512286"/>
    </source>
</evidence>
<proteinExistence type="predicted"/>
<feature type="domain" description="HTH hxlR-type" evidence="4">
    <location>
        <begin position="10"/>
        <end position="109"/>
    </location>
</feature>
<organism evidence="5 6">
    <name type="scientific">Clostridium intestinale</name>
    <dbReference type="NCBI Taxonomy" id="36845"/>
    <lineage>
        <taxon>Bacteria</taxon>
        <taxon>Bacillati</taxon>
        <taxon>Bacillota</taxon>
        <taxon>Clostridia</taxon>
        <taxon>Eubacteriales</taxon>
        <taxon>Clostridiaceae</taxon>
        <taxon>Clostridium</taxon>
    </lineage>
</organism>
<reference evidence="5 6" key="1">
    <citation type="submission" date="2020-07" db="EMBL/GenBank/DDBJ databases">
        <title>Electron transfer.</title>
        <authorList>
            <person name="Huang L."/>
            <person name="Liu X."/>
            <person name="Zhou S."/>
        </authorList>
    </citation>
    <scope>NUCLEOTIDE SEQUENCE [LARGE SCALE GENOMIC DNA]</scope>
    <source>
        <strain evidence="5 6">Lx1</strain>
    </source>
</reference>
<dbReference type="Pfam" id="PF01638">
    <property type="entry name" value="HxlR"/>
    <property type="match status" value="1"/>
</dbReference>
<name>A0A7D6ZV17_9CLOT</name>
<dbReference type="AlphaFoldDB" id="A0A7D6ZV17"/>
<dbReference type="PANTHER" id="PTHR33204:SF37">
    <property type="entry name" value="HTH-TYPE TRANSCRIPTIONAL REGULATOR YODB"/>
    <property type="match status" value="1"/>
</dbReference>
<keyword evidence="3" id="KW-0804">Transcription</keyword>
<keyword evidence="1" id="KW-0805">Transcription regulation</keyword>
<evidence type="ECO:0000259" key="4">
    <source>
        <dbReference type="PROSITE" id="PS51118"/>
    </source>
</evidence>
<evidence type="ECO:0000256" key="1">
    <source>
        <dbReference type="ARBA" id="ARBA00023015"/>
    </source>
</evidence>
<dbReference type="RefSeq" id="WP_181600403.1">
    <property type="nucleotide sequence ID" value="NZ_CP059378.1"/>
</dbReference>
<dbReference type="InterPro" id="IPR036390">
    <property type="entry name" value="WH_DNA-bd_sf"/>
</dbReference>
<dbReference type="InterPro" id="IPR011991">
    <property type="entry name" value="ArsR-like_HTH"/>
</dbReference>
<sequence length="113" mass="12725">MVVNKELPQCPVATTVGVIGNKWKLLILRNLLSSSQRFTDLLKGIDGISKKVLTENLRSLEEDGIINRKTYPDEVPVKVEYSLSEIGETLKPIFDVLTDWGNGYKEFLNNTSK</sequence>
<dbReference type="KEGG" id="cint:HZF06_12495"/>
<dbReference type="Proteomes" id="UP000512286">
    <property type="component" value="Chromosome"/>
</dbReference>
<dbReference type="InterPro" id="IPR036388">
    <property type="entry name" value="WH-like_DNA-bd_sf"/>
</dbReference>
<dbReference type="InterPro" id="IPR002577">
    <property type="entry name" value="HTH_HxlR"/>
</dbReference>
<dbReference type="GO" id="GO:0003677">
    <property type="term" value="F:DNA binding"/>
    <property type="evidence" value="ECO:0007669"/>
    <property type="project" value="UniProtKB-KW"/>
</dbReference>
<dbReference type="Gene3D" id="1.10.10.10">
    <property type="entry name" value="Winged helix-like DNA-binding domain superfamily/Winged helix DNA-binding domain"/>
    <property type="match status" value="1"/>
</dbReference>
<keyword evidence="2" id="KW-0238">DNA-binding</keyword>
<dbReference type="PANTHER" id="PTHR33204">
    <property type="entry name" value="TRANSCRIPTIONAL REGULATOR, MARR FAMILY"/>
    <property type="match status" value="1"/>
</dbReference>